<dbReference type="SUPFAM" id="SSF52172">
    <property type="entry name" value="CheY-like"/>
    <property type="match status" value="1"/>
</dbReference>
<dbReference type="SMART" id="SM00448">
    <property type="entry name" value="REC"/>
    <property type="match status" value="1"/>
</dbReference>
<dbReference type="RefSeq" id="WP_013255472.1">
    <property type="nucleotide sequence ID" value="NC_014364.1"/>
</dbReference>
<accession>E1R3P2</accession>
<dbReference type="Proteomes" id="UP000002318">
    <property type="component" value="Chromosome"/>
</dbReference>
<dbReference type="HOGENOM" id="CLU_000445_69_17_12"/>
<proteinExistence type="predicted"/>
<dbReference type="OrthoDB" id="9797769at2"/>
<dbReference type="STRING" id="573413.Spirs_2910"/>
<dbReference type="InterPro" id="IPR011006">
    <property type="entry name" value="CheY-like_superfamily"/>
</dbReference>
<keyword evidence="5" id="KW-1185">Reference proteome</keyword>
<dbReference type="PANTHER" id="PTHR44591:SF3">
    <property type="entry name" value="RESPONSE REGULATORY DOMAIN-CONTAINING PROTEIN"/>
    <property type="match status" value="1"/>
</dbReference>
<dbReference type="PROSITE" id="PS50110">
    <property type="entry name" value="RESPONSE_REGULATORY"/>
    <property type="match status" value="1"/>
</dbReference>
<dbReference type="KEGG" id="ssm:Spirs_2910"/>
<evidence type="ECO:0000313" key="5">
    <source>
        <dbReference type="Proteomes" id="UP000002318"/>
    </source>
</evidence>
<dbReference type="Gene3D" id="3.40.50.2300">
    <property type="match status" value="1"/>
</dbReference>
<reference evidence="4 5" key="1">
    <citation type="journal article" date="2010" name="Stand. Genomic Sci.">
        <title>Complete genome sequence of Spirochaeta smaragdinae type strain (SEBR 4228).</title>
        <authorList>
            <person name="Mavromatis K."/>
            <person name="Yasawong M."/>
            <person name="Chertkov O."/>
            <person name="Lapidus A."/>
            <person name="Lucas S."/>
            <person name="Nolan M."/>
            <person name="Del Rio T.G."/>
            <person name="Tice H."/>
            <person name="Cheng J.F."/>
            <person name="Pitluck S."/>
            <person name="Liolios K."/>
            <person name="Ivanova N."/>
            <person name="Tapia R."/>
            <person name="Han C."/>
            <person name="Bruce D."/>
            <person name="Goodwin L."/>
            <person name="Pati A."/>
            <person name="Chen A."/>
            <person name="Palaniappan K."/>
            <person name="Land M."/>
            <person name="Hauser L."/>
            <person name="Chang Y.J."/>
            <person name="Jeffries C.D."/>
            <person name="Detter J.C."/>
            <person name="Rohde M."/>
            <person name="Brambilla E."/>
            <person name="Spring S."/>
            <person name="Goker M."/>
            <person name="Sikorski J."/>
            <person name="Woyke T."/>
            <person name="Bristow J."/>
            <person name="Eisen J.A."/>
            <person name="Markowitz V."/>
            <person name="Hugenholtz P."/>
            <person name="Klenk H.P."/>
            <person name="Kyrpides N.C."/>
        </authorList>
    </citation>
    <scope>NUCLEOTIDE SEQUENCE [LARGE SCALE GENOMIC DNA]</scope>
    <source>
        <strain evidence="5">DSM 11293 / JCM 15392 / SEBR 4228</strain>
    </source>
</reference>
<organism evidence="4 5">
    <name type="scientific">Sediminispirochaeta smaragdinae (strain DSM 11293 / JCM 15392 / SEBR 4228)</name>
    <name type="common">Spirochaeta smaragdinae</name>
    <dbReference type="NCBI Taxonomy" id="573413"/>
    <lineage>
        <taxon>Bacteria</taxon>
        <taxon>Pseudomonadati</taxon>
        <taxon>Spirochaetota</taxon>
        <taxon>Spirochaetia</taxon>
        <taxon>Spirochaetales</taxon>
        <taxon>Spirochaetaceae</taxon>
        <taxon>Sediminispirochaeta</taxon>
    </lineage>
</organism>
<dbReference type="PANTHER" id="PTHR44591">
    <property type="entry name" value="STRESS RESPONSE REGULATOR PROTEIN 1"/>
    <property type="match status" value="1"/>
</dbReference>
<feature type="domain" description="Response regulatory" evidence="3">
    <location>
        <begin position="5"/>
        <end position="123"/>
    </location>
</feature>
<name>E1R3P2_SEDSS</name>
<evidence type="ECO:0000256" key="2">
    <source>
        <dbReference type="PROSITE-ProRule" id="PRU00169"/>
    </source>
</evidence>
<dbReference type="eggNOG" id="COG0784">
    <property type="taxonomic scope" value="Bacteria"/>
</dbReference>
<sequence length="123" mass="13901">MQLKSILIVDDSATSRMITKRCFMMAGFQDIIFHEAEDGLNAMTFLNDRLVDLIVTDLRMPKMDGKTFVRKLNMRERTASIPVIVLSSMGNEQMEKELGEDQVLAIIRKPLSPAKIAEVLEGE</sequence>
<dbReference type="GO" id="GO:0000160">
    <property type="term" value="P:phosphorelay signal transduction system"/>
    <property type="evidence" value="ECO:0007669"/>
    <property type="project" value="InterPro"/>
</dbReference>
<dbReference type="Pfam" id="PF00072">
    <property type="entry name" value="Response_reg"/>
    <property type="match status" value="1"/>
</dbReference>
<gene>
    <name evidence="4" type="ordered locus">Spirs_2910</name>
</gene>
<dbReference type="InterPro" id="IPR001789">
    <property type="entry name" value="Sig_transdc_resp-reg_receiver"/>
</dbReference>
<keyword evidence="1 2" id="KW-0597">Phosphoprotein</keyword>
<dbReference type="EMBL" id="CP002116">
    <property type="protein sequence ID" value="ADK82013.1"/>
    <property type="molecule type" value="Genomic_DNA"/>
</dbReference>
<dbReference type="AlphaFoldDB" id="E1R3P2"/>
<feature type="modified residue" description="4-aspartylphosphate" evidence="2">
    <location>
        <position position="57"/>
    </location>
</feature>
<protein>
    <submittedName>
        <fullName evidence="4">Response regulator receiver protein</fullName>
    </submittedName>
</protein>
<evidence type="ECO:0000259" key="3">
    <source>
        <dbReference type="PROSITE" id="PS50110"/>
    </source>
</evidence>
<evidence type="ECO:0000256" key="1">
    <source>
        <dbReference type="ARBA" id="ARBA00022553"/>
    </source>
</evidence>
<evidence type="ECO:0000313" key="4">
    <source>
        <dbReference type="EMBL" id="ADK82013.1"/>
    </source>
</evidence>
<dbReference type="InterPro" id="IPR050595">
    <property type="entry name" value="Bact_response_regulator"/>
</dbReference>